<name>A0A849BC58_9BURK</name>
<proteinExistence type="predicted"/>
<dbReference type="Gene3D" id="3.30.450.40">
    <property type="match status" value="1"/>
</dbReference>
<dbReference type="Proteomes" id="UP000542973">
    <property type="component" value="Unassembled WGS sequence"/>
</dbReference>
<gene>
    <name evidence="2" type="ORF">HLB16_21645</name>
</gene>
<accession>A0A849BC58</accession>
<dbReference type="SUPFAM" id="SSF55781">
    <property type="entry name" value="GAF domain-like"/>
    <property type="match status" value="1"/>
</dbReference>
<dbReference type="AlphaFoldDB" id="A0A849BC58"/>
<evidence type="ECO:0000313" key="2">
    <source>
        <dbReference type="EMBL" id="NNH13460.1"/>
    </source>
</evidence>
<dbReference type="Pfam" id="PF01590">
    <property type="entry name" value="GAF"/>
    <property type="match status" value="1"/>
</dbReference>
<evidence type="ECO:0000259" key="1">
    <source>
        <dbReference type="Pfam" id="PF01590"/>
    </source>
</evidence>
<sequence>MSVGEASNPRGAAAAALAALRPRLSAQQTSALEAAVAGSEHTAVLFDAVGAATLALLGPGLLTINLWRPDSRQVVRQWSSDPAAYPVGGSKRKGDTPWARQLLERCEVFVGEGDAALAEVFDDISTIRALGLRAVVNVPIGERGRCIGTFNYLSPRSAWQADEVETLRQLASLAAPAVAHCHAGHAGQAEPLRGTR</sequence>
<dbReference type="InterPro" id="IPR003018">
    <property type="entry name" value="GAF"/>
</dbReference>
<dbReference type="InterPro" id="IPR029016">
    <property type="entry name" value="GAF-like_dom_sf"/>
</dbReference>
<evidence type="ECO:0000313" key="3">
    <source>
        <dbReference type="Proteomes" id="UP000542973"/>
    </source>
</evidence>
<organism evidence="2 3">
    <name type="scientific">Cupriavidus gilardii</name>
    <dbReference type="NCBI Taxonomy" id="82541"/>
    <lineage>
        <taxon>Bacteria</taxon>
        <taxon>Pseudomonadati</taxon>
        <taxon>Pseudomonadota</taxon>
        <taxon>Betaproteobacteria</taxon>
        <taxon>Burkholderiales</taxon>
        <taxon>Burkholderiaceae</taxon>
        <taxon>Cupriavidus</taxon>
    </lineage>
</organism>
<dbReference type="EMBL" id="JABEMD010000049">
    <property type="protein sequence ID" value="NNH13460.1"/>
    <property type="molecule type" value="Genomic_DNA"/>
</dbReference>
<reference evidence="2 3" key="1">
    <citation type="submission" date="2020-05" db="EMBL/GenBank/DDBJ databases">
        <title>MicrobeNet Type strains.</title>
        <authorList>
            <person name="Nicholson A.C."/>
        </authorList>
    </citation>
    <scope>NUCLEOTIDE SEQUENCE [LARGE SCALE GENOMIC DNA]</scope>
    <source>
        <strain evidence="2 3">ATCC 700815</strain>
    </source>
</reference>
<feature type="domain" description="GAF" evidence="1">
    <location>
        <begin position="87"/>
        <end position="177"/>
    </location>
</feature>
<comment type="caution">
    <text evidence="2">The sequence shown here is derived from an EMBL/GenBank/DDBJ whole genome shotgun (WGS) entry which is preliminary data.</text>
</comment>
<protein>
    <submittedName>
        <fullName evidence="2">GAF domain-containing protein</fullName>
    </submittedName>
</protein>